<keyword evidence="7" id="KW-0699">rRNA-binding</keyword>
<feature type="domain" description="Era-type G" evidence="11">
    <location>
        <begin position="4"/>
        <end position="170"/>
    </location>
</feature>
<name>A0ABS2GMM5_9FIRM</name>
<dbReference type="RefSeq" id="WP_177502338.1">
    <property type="nucleotide sequence ID" value="NZ_JACSNR010000007.1"/>
</dbReference>
<dbReference type="HAMAP" id="MF_00367">
    <property type="entry name" value="GTPase_Era"/>
    <property type="match status" value="1"/>
</dbReference>
<dbReference type="InterPro" id="IPR009019">
    <property type="entry name" value="KH_sf_prok-type"/>
</dbReference>
<dbReference type="NCBIfam" id="TIGR00436">
    <property type="entry name" value="era"/>
    <property type="match status" value="1"/>
</dbReference>
<dbReference type="EMBL" id="JACSNR010000007">
    <property type="protein sequence ID" value="MBM6923672.1"/>
    <property type="molecule type" value="Genomic_DNA"/>
</dbReference>
<dbReference type="InterPro" id="IPR005662">
    <property type="entry name" value="GTPase_Era-like"/>
</dbReference>
<evidence type="ECO:0000256" key="4">
    <source>
        <dbReference type="ARBA" id="ARBA00022884"/>
    </source>
</evidence>
<proteinExistence type="inferred from homology"/>
<dbReference type="InterPro" id="IPR030388">
    <property type="entry name" value="G_ERA_dom"/>
</dbReference>
<organism evidence="12 13">
    <name type="scientific">Hydrogenoanaerobacterium saccharovorans</name>
    <dbReference type="NCBI Taxonomy" id="474960"/>
    <lineage>
        <taxon>Bacteria</taxon>
        <taxon>Bacillati</taxon>
        <taxon>Bacillota</taxon>
        <taxon>Clostridia</taxon>
        <taxon>Eubacteriales</taxon>
        <taxon>Oscillospiraceae</taxon>
        <taxon>Hydrogenoanaerobacterium</taxon>
    </lineage>
</organism>
<evidence type="ECO:0000259" key="10">
    <source>
        <dbReference type="PROSITE" id="PS50823"/>
    </source>
</evidence>
<evidence type="ECO:0000256" key="7">
    <source>
        <dbReference type="HAMAP-Rule" id="MF_00367"/>
    </source>
</evidence>
<feature type="binding site" evidence="7">
    <location>
        <begin position="119"/>
        <end position="122"/>
    </location>
    <ligand>
        <name>GTP</name>
        <dbReference type="ChEBI" id="CHEBI:37565"/>
    </ligand>
</feature>
<dbReference type="PANTHER" id="PTHR42698">
    <property type="entry name" value="GTPASE ERA"/>
    <property type="match status" value="1"/>
</dbReference>
<evidence type="ECO:0000313" key="12">
    <source>
        <dbReference type="EMBL" id="MBM6923672.1"/>
    </source>
</evidence>
<comment type="subunit">
    <text evidence="7">Monomer.</text>
</comment>
<evidence type="ECO:0000256" key="6">
    <source>
        <dbReference type="ARBA" id="ARBA00023136"/>
    </source>
</evidence>
<comment type="similarity">
    <text evidence="1 7 8 9">Belongs to the TRAFAC class TrmE-Era-EngA-EngB-Septin-like GTPase superfamily. Era GTPase family.</text>
</comment>
<reference evidence="12 13" key="1">
    <citation type="journal article" date="2021" name="Sci. Rep.">
        <title>The distribution of antibiotic resistance genes in chicken gut microbiota commensals.</title>
        <authorList>
            <person name="Juricova H."/>
            <person name="Matiasovicova J."/>
            <person name="Kubasova T."/>
            <person name="Cejkova D."/>
            <person name="Rychlik I."/>
        </authorList>
    </citation>
    <scope>NUCLEOTIDE SEQUENCE [LARGE SCALE GENOMIC DNA]</scope>
    <source>
        <strain evidence="12 13">An564</strain>
    </source>
</reference>
<keyword evidence="4 7" id="KW-0694">RNA-binding</keyword>
<evidence type="ECO:0000259" key="11">
    <source>
        <dbReference type="PROSITE" id="PS51713"/>
    </source>
</evidence>
<feature type="binding site" evidence="7">
    <location>
        <begin position="59"/>
        <end position="63"/>
    </location>
    <ligand>
        <name>GTP</name>
        <dbReference type="ChEBI" id="CHEBI:37565"/>
    </ligand>
</feature>
<evidence type="ECO:0000256" key="1">
    <source>
        <dbReference type="ARBA" id="ARBA00007921"/>
    </source>
</evidence>
<dbReference type="NCBIfam" id="NF000908">
    <property type="entry name" value="PRK00089.1"/>
    <property type="match status" value="1"/>
</dbReference>
<evidence type="ECO:0000256" key="5">
    <source>
        <dbReference type="ARBA" id="ARBA00023134"/>
    </source>
</evidence>
<keyword evidence="7" id="KW-0963">Cytoplasm</keyword>
<dbReference type="InterPro" id="IPR006073">
    <property type="entry name" value="GTP-bd"/>
</dbReference>
<keyword evidence="13" id="KW-1185">Reference proteome</keyword>
<sequence length="294" mass="33091">MQTKSGFIAIVGRPNVGKSSLMNALVGEKIAIVSDKPQTTRNRITGVLTRGETQLVFLDTPGVHKSRTKLGDYMNRQVTSSVADVDLIVFVTEANRPLNEAEKKLIASFRGMPAVAVLNKIDLLDAPEEMLRKIAEVAGAYEFDEIVPVSVLKNDGLDGLLEILLRYAEEGPHFFEDDAMTDQPERVIVAEIIREKILRNMRDEIPHGTAVTIERMQDRGRIIDIDAVIYCERETHKGMLIGKKGEMLKRIGTQAREDAERFLGAKINLQCWVKVKEDWRNREGLIKNFGYVDE</sequence>
<evidence type="ECO:0000256" key="2">
    <source>
        <dbReference type="ARBA" id="ARBA00020484"/>
    </source>
</evidence>
<dbReference type="PRINTS" id="PR00326">
    <property type="entry name" value="GTP1OBG"/>
</dbReference>
<evidence type="ECO:0000256" key="9">
    <source>
        <dbReference type="RuleBase" id="RU003761"/>
    </source>
</evidence>
<keyword evidence="3 7" id="KW-0547">Nucleotide-binding</keyword>
<comment type="caution">
    <text evidence="12">The sequence shown here is derived from an EMBL/GenBank/DDBJ whole genome shotgun (WGS) entry which is preliminary data.</text>
</comment>
<dbReference type="InterPro" id="IPR004044">
    <property type="entry name" value="KH_dom_type_2"/>
</dbReference>
<accession>A0ABS2GMM5</accession>
<feature type="domain" description="KH type-2" evidence="10">
    <location>
        <begin position="193"/>
        <end position="277"/>
    </location>
</feature>
<dbReference type="PROSITE" id="PS51713">
    <property type="entry name" value="G_ERA"/>
    <property type="match status" value="1"/>
</dbReference>
<dbReference type="Proteomes" id="UP000724149">
    <property type="component" value="Unassembled WGS sequence"/>
</dbReference>
<dbReference type="Pfam" id="PF07650">
    <property type="entry name" value="KH_2"/>
    <property type="match status" value="1"/>
</dbReference>
<feature type="region of interest" description="G5" evidence="8">
    <location>
        <begin position="149"/>
        <end position="151"/>
    </location>
</feature>
<dbReference type="SUPFAM" id="SSF54814">
    <property type="entry name" value="Prokaryotic type KH domain (KH-domain type II)"/>
    <property type="match status" value="1"/>
</dbReference>
<dbReference type="PANTHER" id="PTHR42698:SF1">
    <property type="entry name" value="GTPASE ERA, MITOCHONDRIAL"/>
    <property type="match status" value="1"/>
</dbReference>
<keyword evidence="5 7" id="KW-0342">GTP-binding</keyword>
<dbReference type="CDD" id="cd22534">
    <property type="entry name" value="KH-II_Era"/>
    <property type="match status" value="1"/>
</dbReference>
<dbReference type="SUPFAM" id="SSF52540">
    <property type="entry name" value="P-loop containing nucleoside triphosphate hydrolases"/>
    <property type="match status" value="1"/>
</dbReference>
<feature type="region of interest" description="G1" evidence="8">
    <location>
        <begin position="12"/>
        <end position="19"/>
    </location>
</feature>
<evidence type="ECO:0000256" key="8">
    <source>
        <dbReference type="PROSITE-ProRule" id="PRU01050"/>
    </source>
</evidence>
<evidence type="ECO:0000256" key="3">
    <source>
        <dbReference type="ARBA" id="ARBA00022741"/>
    </source>
</evidence>
<dbReference type="CDD" id="cd04163">
    <property type="entry name" value="Era"/>
    <property type="match status" value="1"/>
</dbReference>
<keyword evidence="7" id="KW-1003">Cell membrane</keyword>
<dbReference type="NCBIfam" id="TIGR00231">
    <property type="entry name" value="small_GTP"/>
    <property type="match status" value="1"/>
</dbReference>
<dbReference type="Gene3D" id="3.30.300.20">
    <property type="match status" value="1"/>
</dbReference>
<keyword evidence="7" id="KW-0690">Ribosome biogenesis</keyword>
<feature type="region of interest" description="G4" evidence="8">
    <location>
        <begin position="119"/>
        <end position="122"/>
    </location>
</feature>
<keyword evidence="6 7" id="KW-0472">Membrane</keyword>
<dbReference type="PROSITE" id="PS50823">
    <property type="entry name" value="KH_TYPE_2"/>
    <property type="match status" value="1"/>
</dbReference>
<gene>
    <name evidence="7 12" type="primary">era</name>
    <name evidence="12" type="ORF">H9X81_08220</name>
</gene>
<evidence type="ECO:0000313" key="13">
    <source>
        <dbReference type="Proteomes" id="UP000724149"/>
    </source>
</evidence>
<feature type="region of interest" description="G3" evidence="8">
    <location>
        <begin position="59"/>
        <end position="62"/>
    </location>
</feature>
<feature type="region of interest" description="G2" evidence="8">
    <location>
        <begin position="38"/>
        <end position="42"/>
    </location>
</feature>
<feature type="binding site" evidence="7">
    <location>
        <begin position="12"/>
        <end position="19"/>
    </location>
    <ligand>
        <name>GTP</name>
        <dbReference type="ChEBI" id="CHEBI:37565"/>
    </ligand>
</feature>
<dbReference type="InterPro" id="IPR015946">
    <property type="entry name" value="KH_dom-like_a/b"/>
</dbReference>
<comment type="function">
    <text evidence="7">An essential GTPase that binds both GDP and GTP, with rapid nucleotide exchange. Plays a role in 16S rRNA processing and 30S ribosomal subunit biogenesis and possibly also in cell cycle regulation and energy metabolism.</text>
</comment>
<dbReference type="Pfam" id="PF01926">
    <property type="entry name" value="MMR_HSR1"/>
    <property type="match status" value="1"/>
</dbReference>
<comment type="subcellular location">
    <subcellularLocation>
        <location evidence="7">Cytoplasm</location>
    </subcellularLocation>
    <subcellularLocation>
        <location evidence="7">Cell membrane</location>
        <topology evidence="7">Peripheral membrane protein</topology>
    </subcellularLocation>
</comment>
<dbReference type="InterPro" id="IPR027417">
    <property type="entry name" value="P-loop_NTPase"/>
</dbReference>
<dbReference type="Gene3D" id="3.40.50.300">
    <property type="entry name" value="P-loop containing nucleotide triphosphate hydrolases"/>
    <property type="match status" value="1"/>
</dbReference>
<protein>
    <recommendedName>
        <fullName evidence="2 7">GTPase Era</fullName>
    </recommendedName>
</protein>
<dbReference type="InterPro" id="IPR005225">
    <property type="entry name" value="Small_GTP-bd"/>
</dbReference>